<keyword evidence="5 8" id="KW-1133">Transmembrane helix</keyword>
<protein>
    <submittedName>
        <fullName evidence="10">MFS transporter</fullName>
    </submittedName>
</protein>
<comment type="subcellular location">
    <subcellularLocation>
        <location evidence="1">Cell membrane</location>
        <topology evidence="1">Multi-pass membrane protein</topology>
    </subcellularLocation>
</comment>
<evidence type="ECO:0000256" key="5">
    <source>
        <dbReference type="ARBA" id="ARBA00022989"/>
    </source>
</evidence>
<feature type="transmembrane region" description="Helical" evidence="8">
    <location>
        <begin position="209"/>
        <end position="228"/>
    </location>
</feature>
<evidence type="ECO:0000259" key="9">
    <source>
        <dbReference type="PROSITE" id="PS50850"/>
    </source>
</evidence>
<keyword evidence="2" id="KW-0813">Transport</keyword>
<feature type="transmembrane region" description="Helical" evidence="8">
    <location>
        <begin position="133"/>
        <end position="162"/>
    </location>
</feature>
<dbReference type="CDD" id="cd17369">
    <property type="entry name" value="MFS_ShiA_like"/>
    <property type="match status" value="1"/>
</dbReference>
<feature type="transmembrane region" description="Helical" evidence="8">
    <location>
        <begin position="73"/>
        <end position="97"/>
    </location>
</feature>
<evidence type="ECO:0000256" key="7">
    <source>
        <dbReference type="SAM" id="MobiDB-lite"/>
    </source>
</evidence>
<evidence type="ECO:0000256" key="4">
    <source>
        <dbReference type="ARBA" id="ARBA00022692"/>
    </source>
</evidence>
<evidence type="ECO:0000313" key="10">
    <source>
        <dbReference type="EMBL" id="WYY08889.1"/>
    </source>
</evidence>
<dbReference type="PANTHER" id="PTHR43045:SF1">
    <property type="entry name" value="SHIKIMATE TRANSPORTER"/>
    <property type="match status" value="1"/>
</dbReference>
<feature type="transmembrane region" description="Helical" evidence="8">
    <location>
        <begin position="303"/>
        <end position="321"/>
    </location>
</feature>
<dbReference type="InterPro" id="IPR011701">
    <property type="entry name" value="MFS"/>
</dbReference>
<reference evidence="10 11" key="1">
    <citation type="journal article" date="2023" name="Virus Evol.">
        <title>Computational host range prediction-The good, the bad, and the ugly.</title>
        <authorList>
            <person name="Howell A.A."/>
            <person name="Versoza C.J."/>
            <person name="Pfeifer S.P."/>
        </authorList>
    </citation>
    <scope>NUCLEOTIDE SEQUENCE [LARGE SCALE GENOMIC DNA]</scope>
    <source>
        <strain evidence="10 11">1610/1b</strain>
    </source>
</reference>
<feature type="transmembrane region" description="Helical" evidence="8">
    <location>
        <begin position="421"/>
        <end position="445"/>
    </location>
</feature>
<dbReference type="InterPro" id="IPR005828">
    <property type="entry name" value="MFS_sugar_transport-like"/>
</dbReference>
<evidence type="ECO:0000256" key="8">
    <source>
        <dbReference type="SAM" id="Phobius"/>
    </source>
</evidence>
<evidence type="ECO:0000313" key="11">
    <source>
        <dbReference type="Proteomes" id="UP001479933"/>
    </source>
</evidence>
<gene>
    <name evidence="10" type="ORF">RVF87_07485</name>
</gene>
<keyword evidence="4 8" id="KW-0812">Transmembrane</keyword>
<feature type="domain" description="Major facilitator superfamily (MFS) profile" evidence="9">
    <location>
        <begin position="36"/>
        <end position="450"/>
    </location>
</feature>
<dbReference type="PROSITE" id="PS50850">
    <property type="entry name" value="MFS"/>
    <property type="match status" value="1"/>
</dbReference>
<dbReference type="PANTHER" id="PTHR43045">
    <property type="entry name" value="SHIKIMATE TRANSPORTER"/>
    <property type="match status" value="1"/>
</dbReference>
<feature type="transmembrane region" description="Helical" evidence="8">
    <location>
        <begin position="48"/>
        <end position="67"/>
    </location>
</feature>
<keyword evidence="11" id="KW-1185">Reference proteome</keyword>
<keyword evidence="3" id="KW-1003">Cell membrane</keyword>
<feature type="compositionally biased region" description="Polar residues" evidence="7">
    <location>
        <begin position="1"/>
        <end position="10"/>
    </location>
</feature>
<accession>A0ABZ2U7M6</accession>
<feature type="transmembrane region" description="Helical" evidence="8">
    <location>
        <begin position="109"/>
        <end position="127"/>
    </location>
</feature>
<dbReference type="InterPro" id="IPR020846">
    <property type="entry name" value="MFS_dom"/>
</dbReference>
<dbReference type="InterPro" id="IPR036259">
    <property type="entry name" value="MFS_trans_sf"/>
</dbReference>
<name>A0ABZ2U7M6_9ACTN</name>
<dbReference type="Proteomes" id="UP001479933">
    <property type="component" value="Chromosome"/>
</dbReference>
<feature type="compositionally biased region" description="Low complexity" evidence="7">
    <location>
        <begin position="16"/>
        <end position="25"/>
    </location>
</feature>
<feature type="transmembrane region" description="Helical" evidence="8">
    <location>
        <begin position="174"/>
        <end position="197"/>
    </location>
</feature>
<dbReference type="Pfam" id="PF07690">
    <property type="entry name" value="MFS_1"/>
    <property type="match status" value="1"/>
</dbReference>
<dbReference type="Pfam" id="PF00083">
    <property type="entry name" value="Sugar_tr"/>
    <property type="match status" value="1"/>
</dbReference>
<organism evidence="10 11">
    <name type="scientific">Gordonia hydrophobica</name>
    <dbReference type="NCBI Taxonomy" id="40516"/>
    <lineage>
        <taxon>Bacteria</taxon>
        <taxon>Bacillati</taxon>
        <taxon>Actinomycetota</taxon>
        <taxon>Actinomycetes</taxon>
        <taxon>Mycobacteriales</taxon>
        <taxon>Gordoniaceae</taxon>
        <taxon>Gordonia</taxon>
    </lineage>
</organism>
<feature type="transmembrane region" description="Helical" evidence="8">
    <location>
        <begin position="267"/>
        <end position="291"/>
    </location>
</feature>
<feature type="transmembrane region" description="Helical" evidence="8">
    <location>
        <begin position="358"/>
        <end position="383"/>
    </location>
</feature>
<evidence type="ECO:0000256" key="3">
    <source>
        <dbReference type="ARBA" id="ARBA00022475"/>
    </source>
</evidence>
<sequence>MKTFTNTGTHDGSPPAAAAAAGTTGTQVTKKQTRTAVASATIGTTIEWYDFFLYATAAGLVFNHLYFPQDNPALALILSYSTFFVAYIARPLGGILFGHLGDRIGRKKTLVATMYIMGVATFLIGAIPTYDQIGIWAPILLTVLRLAQGLAIGGEWGGAVLLSVEYAPKNRRGLFGSFPQMGLALGLFLGTGAFTLLSTLMSDGAFLSYGWRLAFFVSVLLVVVGVILRSKIAETPSFQAAQAGMAGLEQDIPLKELLSHRVSRRHLLLGMGTRYAEGVAYSVWAVFIIAYATSSLDFTQTEVLVSLMISALVLVVFVPFWGRVSDSIPRRVVYSAGTVAFAVFLYPAFWLLHTGSWVALTAVLVVALGIIYPMLYGPVAAFYSELFPPTTRYSGISIVYQLSGIISVGPTPVILTWLDGAFGVAVALGYVIVTCLVTLVSIWCIRAKDMDAIRDAENDLHVVD</sequence>
<evidence type="ECO:0000256" key="2">
    <source>
        <dbReference type="ARBA" id="ARBA00022448"/>
    </source>
</evidence>
<dbReference type="Gene3D" id="1.20.1250.20">
    <property type="entry name" value="MFS general substrate transporter like domains"/>
    <property type="match status" value="2"/>
</dbReference>
<keyword evidence="6 8" id="KW-0472">Membrane</keyword>
<proteinExistence type="predicted"/>
<feature type="transmembrane region" description="Helical" evidence="8">
    <location>
        <begin position="395"/>
        <end position="415"/>
    </location>
</feature>
<feature type="region of interest" description="Disordered" evidence="7">
    <location>
        <begin position="1"/>
        <end position="25"/>
    </location>
</feature>
<evidence type="ECO:0000256" key="6">
    <source>
        <dbReference type="ARBA" id="ARBA00023136"/>
    </source>
</evidence>
<evidence type="ECO:0000256" key="1">
    <source>
        <dbReference type="ARBA" id="ARBA00004651"/>
    </source>
</evidence>
<dbReference type="EMBL" id="CP136137">
    <property type="protein sequence ID" value="WYY08889.1"/>
    <property type="molecule type" value="Genomic_DNA"/>
</dbReference>
<dbReference type="SUPFAM" id="SSF103473">
    <property type="entry name" value="MFS general substrate transporter"/>
    <property type="match status" value="1"/>
</dbReference>
<feature type="transmembrane region" description="Helical" evidence="8">
    <location>
        <begin position="333"/>
        <end position="352"/>
    </location>
</feature>
<dbReference type="RefSeq" id="WP_084247539.1">
    <property type="nucleotide sequence ID" value="NZ_CP136137.1"/>
</dbReference>